<dbReference type="Gene3D" id="3.30.230.70">
    <property type="entry name" value="GHMP Kinase, N-terminal domain"/>
    <property type="match status" value="1"/>
</dbReference>
<proteinExistence type="inferred from homology"/>
<dbReference type="GO" id="GO:0000176">
    <property type="term" value="C:nuclear exosome (RNase complex)"/>
    <property type="evidence" value="ECO:0007669"/>
    <property type="project" value="TreeGrafter"/>
</dbReference>
<evidence type="ECO:0000256" key="6">
    <source>
        <dbReference type="ARBA" id="ARBA00042523"/>
    </source>
</evidence>
<evidence type="ECO:0000256" key="5">
    <source>
        <dbReference type="ARBA" id="ARBA00022835"/>
    </source>
</evidence>
<evidence type="ECO:0000259" key="7">
    <source>
        <dbReference type="Pfam" id="PF01138"/>
    </source>
</evidence>
<dbReference type="GO" id="GO:0016075">
    <property type="term" value="P:rRNA catabolic process"/>
    <property type="evidence" value="ECO:0007669"/>
    <property type="project" value="TreeGrafter"/>
</dbReference>
<keyword evidence="5" id="KW-0271">Exosome</keyword>
<dbReference type="STRING" id="42156.A0A3P6SQJ3"/>
<name>A0A3P6SQJ3_LITSI</name>
<comment type="subcellular location">
    <subcellularLocation>
        <location evidence="1">Cytoplasm</location>
    </subcellularLocation>
    <subcellularLocation>
        <location evidence="2">Nucleus</location>
        <location evidence="2">Nucleolus</location>
    </subcellularLocation>
</comment>
<dbReference type="GO" id="GO:0071035">
    <property type="term" value="P:nuclear polyadenylation-dependent rRNA catabolic process"/>
    <property type="evidence" value="ECO:0007669"/>
    <property type="project" value="TreeGrafter"/>
</dbReference>
<dbReference type="InterPro" id="IPR036345">
    <property type="entry name" value="ExoRNase_PH_dom2_sf"/>
</dbReference>
<sequence length="308" mass="33937">MEVQLSEAEKVFIIHGAQEGLRADGRRPFDYRPVIVQTGVLATTNGSSRVRIGSTDLLIGVKAELITVENVALYRNRLNFFVDCSANATPLFAGRGGEEFADELSAALDAAYDNNYVLPDLKKLVLTPMHAWKLFVDIVLLQCDGNVIDAAGLGVKAALKDTEISQVIVRPADEGKYTIDLPDDNTVWKLDISRVPLFVSVNRLGTAKIVDNSLAEEACTRTSVWIAVAQQFAYDANCIENNHSAVKRDDSCIITFMRQCGGGTLEMDSLEEMINIGLKAVCQLHEALDRRLMDENWVAEKPLSTFLQ</sequence>
<dbReference type="InterPro" id="IPR027408">
    <property type="entry name" value="PNPase/RNase_PH_dom_sf"/>
</dbReference>
<dbReference type="Pfam" id="PF01138">
    <property type="entry name" value="RNase_PH"/>
    <property type="match status" value="1"/>
</dbReference>
<gene>
    <name evidence="8" type="ORF">NLS_LOCUS1724</name>
</gene>
<organism evidence="8 9">
    <name type="scientific">Litomosoides sigmodontis</name>
    <name type="common">Filarial nematode worm</name>
    <dbReference type="NCBI Taxonomy" id="42156"/>
    <lineage>
        <taxon>Eukaryota</taxon>
        <taxon>Metazoa</taxon>
        <taxon>Ecdysozoa</taxon>
        <taxon>Nematoda</taxon>
        <taxon>Chromadorea</taxon>
        <taxon>Rhabditida</taxon>
        <taxon>Spirurina</taxon>
        <taxon>Spiruromorpha</taxon>
        <taxon>Filarioidea</taxon>
        <taxon>Onchocercidae</taxon>
        <taxon>Litomosoides</taxon>
    </lineage>
</organism>
<dbReference type="GO" id="GO:0005730">
    <property type="term" value="C:nucleolus"/>
    <property type="evidence" value="ECO:0007669"/>
    <property type="project" value="UniProtKB-SubCell"/>
</dbReference>
<keyword evidence="4" id="KW-0963">Cytoplasm</keyword>
<dbReference type="OrthoDB" id="272245at2759"/>
<reference evidence="8 9" key="1">
    <citation type="submission" date="2018-08" db="EMBL/GenBank/DDBJ databases">
        <authorList>
            <person name="Laetsch R D."/>
            <person name="Stevens L."/>
            <person name="Kumar S."/>
            <person name="Blaxter L. M."/>
        </authorList>
    </citation>
    <scope>NUCLEOTIDE SEQUENCE [LARGE SCALE GENOMIC DNA]</scope>
</reference>
<dbReference type="Proteomes" id="UP000277928">
    <property type="component" value="Unassembled WGS sequence"/>
</dbReference>
<evidence type="ECO:0000313" key="9">
    <source>
        <dbReference type="Proteomes" id="UP000277928"/>
    </source>
</evidence>
<dbReference type="SUPFAM" id="SSF54211">
    <property type="entry name" value="Ribosomal protein S5 domain 2-like"/>
    <property type="match status" value="1"/>
</dbReference>
<dbReference type="GO" id="GO:0000177">
    <property type="term" value="C:cytoplasmic exosome (RNase complex)"/>
    <property type="evidence" value="ECO:0007669"/>
    <property type="project" value="TreeGrafter"/>
</dbReference>
<dbReference type="GO" id="GO:0034476">
    <property type="term" value="P:U5 snRNA 3'-end processing"/>
    <property type="evidence" value="ECO:0007669"/>
    <property type="project" value="TreeGrafter"/>
</dbReference>
<comment type="similarity">
    <text evidence="3">Belongs to the RNase PH family.</text>
</comment>
<dbReference type="GO" id="GO:0035925">
    <property type="term" value="F:mRNA 3'-UTR AU-rich region binding"/>
    <property type="evidence" value="ECO:0007669"/>
    <property type="project" value="TreeGrafter"/>
</dbReference>
<dbReference type="SUPFAM" id="SSF55666">
    <property type="entry name" value="Ribonuclease PH domain 2-like"/>
    <property type="match status" value="1"/>
</dbReference>
<dbReference type="PANTHER" id="PTHR11097">
    <property type="entry name" value="EXOSOME COMPLEX EXONUCLEASE RIBOSOMAL RNA PROCESSING PROTEIN"/>
    <property type="match status" value="1"/>
</dbReference>
<dbReference type="GO" id="GO:0071028">
    <property type="term" value="P:nuclear mRNA surveillance"/>
    <property type="evidence" value="ECO:0007669"/>
    <property type="project" value="TreeGrafter"/>
</dbReference>
<dbReference type="InterPro" id="IPR001247">
    <property type="entry name" value="ExoRNase_PH_dom1"/>
</dbReference>
<protein>
    <recommendedName>
        <fullName evidence="6">Ribosomal RNA-processing protein 42</fullName>
    </recommendedName>
</protein>
<dbReference type="OMA" id="YNTRIPK"/>
<evidence type="ECO:0000256" key="1">
    <source>
        <dbReference type="ARBA" id="ARBA00004496"/>
    </source>
</evidence>
<feature type="domain" description="Exoribonuclease phosphorolytic" evidence="7">
    <location>
        <begin position="31"/>
        <end position="164"/>
    </location>
</feature>
<dbReference type="GO" id="GO:0034473">
    <property type="term" value="P:U1 snRNA 3'-end processing"/>
    <property type="evidence" value="ECO:0007669"/>
    <property type="project" value="TreeGrafter"/>
</dbReference>
<dbReference type="GO" id="GO:0034475">
    <property type="term" value="P:U4 snRNA 3'-end processing"/>
    <property type="evidence" value="ECO:0007669"/>
    <property type="project" value="TreeGrafter"/>
</dbReference>
<accession>A0A3P6SQJ3</accession>
<evidence type="ECO:0000256" key="4">
    <source>
        <dbReference type="ARBA" id="ARBA00022490"/>
    </source>
</evidence>
<dbReference type="GO" id="GO:0071038">
    <property type="term" value="P:TRAMP-dependent tRNA surveillance pathway"/>
    <property type="evidence" value="ECO:0007669"/>
    <property type="project" value="TreeGrafter"/>
</dbReference>
<dbReference type="AlphaFoldDB" id="A0A3P6SQJ3"/>
<keyword evidence="9" id="KW-1185">Reference proteome</keyword>
<evidence type="ECO:0000313" key="8">
    <source>
        <dbReference type="EMBL" id="VDK72233.1"/>
    </source>
</evidence>
<evidence type="ECO:0000256" key="3">
    <source>
        <dbReference type="ARBA" id="ARBA00006678"/>
    </source>
</evidence>
<dbReference type="GO" id="GO:0000467">
    <property type="term" value="P:exonucleolytic trimming to generate mature 3'-end of 5.8S rRNA from tricistronic rRNA transcript (SSU-rRNA, 5.8S rRNA, LSU-rRNA)"/>
    <property type="evidence" value="ECO:0007669"/>
    <property type="project" value="TreeGrafter"/>
</dbReference>
<dbReference type="EMBL" id="UYRX01000066">
    <property type="protein sequence ID" value="VDK72233.1"/>
    <property type="molecule type" value="Genomic_DNA"/>
</dbReference>
<dbReference type="InterPro" id="IPR020568">
    <property type="entry name" value="Ribosomal_Su5_D2-typ_SF"/>
</dbReference>
<dbReference type="InterPro" id="IPR050590">
    <property type="entry name" value="Exosome_comp_Rrp42_subfam"/>
</dbReference>
<evidence type="ECO:0000256" key="2">
    <source>
        <dbReference type="ARBA" id="ARBA00004604"/>
    </source>
</evidence>
<dbReference type="CDD" id="cd11367">
    <property type="entry name" value="RNase_PH_RRP42"/>
    <property type="match status" value="1"/>
</dbReference>
<dbReference type="PANTHER" id="PTHR11097:SF8">
    <property type="entry name" value="EXOSOME COMPLEX COMPONENT RRP42"/>
    <property type="match status" value="1"/>
</dbReference>